<reference evidence="1" key="1">
    <citation type="submission" date="2018-02" db="EMBL/GenBank/DDBJ databases">
        <authorList>
            <person name="Cohen D.B."/>
            <person name="Kent A.D."/>
        </authorList>
    </citation>
    <scope>NUCLEOTIDE SEQUENCE</scope>
</reference>
<gene>
    <name evidence="1" type="ORF">FSB_LOCUS60814</name>
</gene>
<proteinExistence type="predicted"/>
<accession>A0A2N9J6T1</accession>
<protein>
    <submittedName>
        <fullName evidence="1">Uncharacterized protein</fullName>
    </submittedName>
</protein>
<organism evidence="1">
    <name type="scientific">Fagus sylvatica</name>
    <name type="common">Beechnut</name>
    <dbReference type="NCBI Taxonomy" id="28930"/>
    <lineage>
        <taxon>Eukaryota</taxon>
        <taxon>Viridiplantae</taxon>
        <taxon>Streptophyta</taxon>
        <taxon>Embryophyta</taxon>
        <taxon>Tracheophyta</taxon>
        <taxon>Spermatophyta</taxon>
        <taxon>Magnoliopsida</taxon>
        <taxon>eudicotyledons</taxon>
        <taxon>Gunneridae</taxon>
        <taxon>Pentapetalae</taxon>
        <taxon>rosids</taxon>
        <taxon>fabids</taxon>
        <taxon>Fagales</taxon>
        <taxon>Fagaceae</taxon>
        <taxon>Fagus</taxon>
    </lineage>
</organism>
<dbReference type="EMBL" id="OIVN01006427">
    <property type="protein sequence ID" value="SPD32932.1"/>
    <property type="molecule type" value="Genomic_DNA"/>
</dbReference>
<evidence type="ECO:0000313" key="1">
    <source>
        <dbReference type="EMBL" id="SPD32932.1"/>
    </source>
</evidence>
<sequence>MDGLFVVRRGHPEATTKLGTAVVNSGGSQEVSPLPLSMSHHCLLGWKPKIQVSHPGQDMNSHFKSLDCLESKAGDLCAEILNFCWDRNGGERTEMGV</sequence>
<dbReference type="AlphaFoldDB" id="A0A2N9J6T1"/>
<name>A0A2N9J6T1_FAGSY</name>